<evidence type="ECO:0000256" key="4">
    <source>
        <dbReference type="ARBA" id="ARBA00022837"/>
    </source>
</evidence>
<gene>
    <name evidence="6" type="ORF">AAHA92_14338</name>
</gene>
<dbReference type="PANTHER" id="PTHR23050">
    <property type="entry name" value="CALCIUM BINDING PROTEIN"/>
    <property type="match status" value="1"/>
</dbReference>
<dbReference type="SMART" id="SM00054">
    <property type="entry name" value="EFh"/>
    <property type="match status" value="4"/>
</dbReference>
<evidence type="ECO:0000313" key="7">
    <source>
        <dbReference type="Proteomes" id="UP001567538"/>
    </source>
</evidence>
<dbReference type="FunFam" id="1.10.238.10:FF:000336">
    <property type="entry name" value="HLH domain-containing protein"/>
    <property type="match status" value="1"/>
</dbReference>
<protein>
    <submittedName>
        <fullName evidence="6">Calcium-binding allergen Ole e 8-like</fullName>
    </submittedName>
</protein>
<dbReference type="CDD" id="cd00051">
    <property type="entry name" value="EFh"/>
    <property type="match status" value="2"/>
</dbReference>
<evidence type="ECO:0000256" key="2">
    <source>
        <dbReference type="ARBA" id="ARBA00022723"/>
    </source>
</evidence>
<organism evidence="6 7">
    <name type="scientific">Salvia divinorum</name>
    <name type="common">Maria pastora</name>
    <name type="synonym">Diviner's sage</name>
    <dbReference type="NCBI Taxonomy" id="28513"/>
    <lineage>
        <taxon>Eukaryota</taxon>
        <taxon>Viridiplantae</taxon>
        <taxon>Streptophyta</taxon>
        <taxon>Embryophyta</taxon>
        <taxon>Tracheophyta</taxon>
        <taxon>Spermatophyta</taxon>
        <taxon>Magnoliopsida</taxon>
        <taxon>eudicotyledons</taxon>
        <taxon>Gunneridae</taxon>
        <taxon>Pentapetalae</taxon>
        <taxon>asterids</taxon>
        <taxon>lamiids</taxon>
        <taxon>Lamiales</taxon>
        <taxon>Lamiaceae</taxon>
        <taxon>Nepetoideae</taxon>
        <taxon>Mentheae</taxon>
        <taxon>Salviinae</taxon>
        <taxon>Salvia</taxon>
        <taxon>Salvia subgen. Calosphace</taxon>
    </lineage>
</organism>
<dbReference type="AlphaFoldDB" id="A0ABD1HB82"/>
<proteinExistence type="predicted"/>
<dbReference type="Gene3D" id="1.10.238.10">
    <property type="entry name" value="EF-hand"/>
    <property type="match status" value="2"/>
</dbReference>
<dbReference type="InterPro" id="IPR050145">
    <property type="entry name" value="Centrin_CML-like"/>
</dbReference>
<dbReference type="PROSITE" id="PS00018">
    <property type="entry name" value="EF_HAND_1"/>
    <property type="match status" value="4"/>
</dbReference>
<feature type="domain" description="EF-hand" evidence="5">
    <location>
        <begin position="49"/>
        <end position="84"/>
    </location>
</feature>
<comment type="function">
    <text evidence="1">Potential calcium sensor.</text>
</comment>
<accession>A0ABD1HB82</accession>
<comment type="caution">
    <text evidence="6">The sequence shown here is derived from an EMBL/GenBank/DDBJ whole genome shotgun (WGS) entry which is preliminary data.</text>
</comment>
<dbReference type="SUPFAM" id="SSF47473">
    <property type="entry name" value="EF-hand"/>
    <property type="match status" value="1"/>
</dbReference>
<dbReference type="Pfam" id="PF13499">
    <property type="entry name" value="EF-hand_7"/>
    <property type="match status" value="2"/>
</dbReference>
<feature type="domain" description="EF-hand" evidence="5">
    <location>
        <begin position="87"/>
        <end position="122"/>
    </location>
</feature>
<dbReference type="InterPro" id="IPR002048">
    <property type="entry name" value="EF_hand_dom"/>
</dbReference>
<evidence type="ECO:0000259" key="5">
    <source>
        <dbReference type="PROSITE" id="PS50222"/>
    </source>
</evidence>
<feature type="domain" description="EF-hand" evidence="5">
    <location>
        <begin position="123"/>
        <end position="158"/>
    </location>
</feature>
<dbReference type="InterPro" id="IPR018247">
    <property type="entry name" value="EF_Hand_1_Ca_BS"/>
</dbReference>
<dbReference type="InterPro" id="IPR011992">
    <property type="entry name" value="EF-hand-dom_pair"/>
</dbReference>
<evidence type="ECO:0000313" key="6">
    <source>
        <dbReference type="EMBL" id="KAL1553696.1"/>
    </source>
</evidence>
<sequence length="166" mass="18176">MAANTPNPSMYLEDMNEVAKVFQRFDTNSDGKISAEELAGVLKALGSATSPDEVDRMMQEIDTDHDGHISLDEFAAFCNASADPYKSADKELREAFNLYDQDSDGRISAAELHQILSRLGERFSEGECAGMIKSVDSDGDGFVNFEEFRKMMTTANNTNAANNTAP</sequence>
<keyword evidence="3" id="KW-0677">Repeat</keyword>
<evidence type="ECO:0000256" key="1">
    <source>
        <dbReference type="ARBA" id="ARBA00003291"/>
    </source>
</evidence>
<keyword evidence="2" id="KW-0479">Metal-binding</keyword>
<keyword evidence="4" id="KW-0106">Calcium</keyword>
<dbReference type="FunFam" id="1.10.238.10:FF:000353">
    <property type="entry name" value="Probable calcium-binding protein CML31"/>
    <property type="match status" value="1"/>
</dbReference>
<dbReference type="PROSITE" id="PS50222">
    <property type="entry name" value="EF_HAND_2"/>
    <property type="match status" value="4"/>
</dbReference>
<name>A0ABD1HB82_SALDI</name>
<dbReference type="GO" id="GO:0005509">
    <property type="term" value="F:calcium ion binding"/>
    <property type="evidence" value="ECO:0007669"/>
    <property type="project" value="UniProtKB-ARBA"/>
</dbReference>
<dbReference type="EMBL" id="JBEAFC010000006">
    <property type="protein sequence ID" value="KAL1553696.1"/>
    <property type="molecule type" value="Genomic_DNA"/>
</dbReference>
<dbReference type="Proteomes" id="UP001567538">
    <property type="component" value="Unassembled WGS sequence"/>
</dbReference>
<evidence type="ECO:0000256" key="3">
    <source>
        <dbReference type="ARBA" id="ARBA00022737"/>
    </source>
</evidence>
<reference evidence="6 7" key="1">
    <citation type="submission" date="2024-06" db="EMBL/GenBank/DDBJ databases">
        <title>A chromosome level genome sequence of Diviner's sage (Salvia divinorum).</title>
        <authorList>
            <person name="Ford S.A."/>
            <person name="Ro D.-K."/>
            <person name="Ness R.W."/>
            <person name="Phillips M.A."/>
        </authorList>
    </citation>
    <scope>NUCLEOTIDE SEQUENCE [LARGE SCALE GENOMIC DNA]</scope>
    <source>
        <strain evidence="6">SAF-2024a</strain>
        <tissue evidence="6">Leaf</tissue>
    </source>
</reference>
<feature type="domain" description="EF-hand" evidence="5">
    <location>
        <begin position="13"/>
        <end position="48"/>
    </location>
</feature>
<keyword evidence="7" id="KW-1185">Reference proteome</keyword>